<sequence length="247" mass="27928">MHSYFEMGRWDPMHALVLYLIKKFEVPKAPWPVVVNILRSYGIKRGAAQARLKYQAVCSMIPLDKPPRRIHAVLAHLLTHRKDKDYYRGDLGVVNFLRKYIRSLQLSSPPPTTAYPRTDDVASLAESIEASASRDLLTTPIQLLDRDADKTREPSPHWSPKLYQSLDANMLGVQKASSTTNLSPLKPALNDVGLSHDERETTNELSVPSKAALEDATSSREHINELLDSVNLWHDREPITIWSNIEA</sequence>
<evidence type="ECO:0000313" key="1">
    <source>
        <dbReference type="EMBL" id="OQR96739.1"/>
    </source>
</evidence>
<name>A0A1V9ZFG6_ACHHY</name>
<dbReference type="AlphaFoldDB" id="A0A1V9ZFG6"/>
<organism evidence="1 2">
    <name type="scientific">Achlya hypogyna</name>
    <name type="common">Oomycete</name>
    <name type="synonym">Protoachlya hypogyna</name>
    <dbReference type="NCBI Taxonomy" id="1202772"/>
    <lineage>
        <taxon>Eukaryota</taxon>
        <taxon>Sar</taxon>
        <taxon>Stramenopiles</taxon>
        <taxon>Oomycota</taxon>
        <taxon>Saprolegniomycetes</taxon>
        <taxon>Saprolegniales</taxon>
        <taxon>Achlyaceae</taxon>
        <taxon>Achlya</taxon>
    </lineage>
</organism>
<keyword evidence="2" id="KW-1185">Reference proteome</keyword>
<reference evidence="1 2" key="1">
    <citation type="journal article" date="2014" name="Genome Biol. Evol.">
        <title>The secreted proteins of Achlya hypogyna and Thraustotheca clavata identify the ancestral oomycete secretome and reveal gene acquisitions by horizontal gene transfer.</title>
        <authorList>
            <person name="Misner I."/>
            <person name="Blouin N."/>
            <person name="Leonard G."/>
            <person name="Richards T.A."/>
            <person name="Lane C.E."/>
        </authorList>
    </citation>
    <scope>NUCLEOTIDE SEQUENCE [LARGE SCALE GENOMIC DNA]</scope>
    <source>
        <strain evidence="1 2">ATCC 48635</strain>
    </source>
</reference>
<comment type="caution">
    <text evidence="1">The sequence shown here is derived from an EMBL/GenBank/DDBJ whole genome shotgun (WGS) entry which is preliminary data.</text>
</comment>
<evidence type="ECO:0000313" key="2">
    <source>
        <dbReference type="Proteomes" id="UP000243579"/>
    </source>
</evidence>
<dbReference type="EMBL" id="JNBR01000131">
    <property type="protein sequence ID" value="OQR96739.1"/>
    <property type="molecule type" value="Genomic_DNA"/>
</dbReference>
<protein>
    <submittedName>
        <fullName evidence="1">Uncharacterized protein</fullName>
    </submittedName>
</protein>
<dbReference type="Proteomes" id="UP000243579">
    <property type="component" value="Unassembled WGS sequence"/>
</dbReference>
<accession>A0A1V9ZFG6</accession>
<proteinExistence type="predicted"/>
<gene>
    <name evidence="1" type="ORF">ACHHYP_20688</name>
</gene>